<dbReference type="SUPFAM" id="SSF55729">
    <property type="entry name" value="Acyl-CoA N-acyltransferases (Nat)"/>
    <property type="match status" value="2"/>
</dbReference>
<dbReference type="Pfam" id="PF00583">
    <property type="entry name" value="Acetyltransf_1"/>
    <property type="match status" value="1"/>
</dbReference>
<evidence type="ECO:0000256" key="1">
    <source>
        <dbReference type="ARBA" id="ARBA00022679"/>
    </source>
</evidence>
<dbReference type="OrthoDB" id="4119890at2"/>
<dbReference type="RefSeq" id="WP_012919862.1">
    <property type="nucleotide sequence ID" value="NC_013729.1"/>
</dbReference>
<keyword evidence="1 4" id="KW-0808">Transferase</keyword>
<dbReference type="CDD" id="cd04301">
    <property type="entry name" value="NAT_SF"/>
    <property type="match status" value="2"/>
</dbReference>
<dbReference type="PROSITE" id="PS51186">
    <property type="entry name" value="GNAT"/>
    <property type="match status" value="2"/>
</dbReference>
<dbReference type="HOGENOM" id="CLU_069610_0_0_11"/>
<dbReference type="InterPro" id="IPR050832">
    <property type="entry name" value="Bact_Acetyltransf"/>
</dbReference>
<feature type="domain" description="N-acetyltransferase" evidence="3">
    <location>
        <begin position="155"/>
        <end position="296"/>
    </location>
</feature>
<evidence type="ECO:0000313" key="4">
    <source>
        <dbReference type="EMBL" id="ADB31306.1"/>
    </source>
</evidence>
<evidence type="ECO:0000313" key="5">
    <source>
        <dbReference type="Proteomes" id="UP000007967"/>
    </source>
</evidence>
<dbReference type="Pfam" id="PF13508">
    <property type="entry name" value="Acetyltransf_7"/>
    <property type="match status" value="1"/>
</dbReference>
<evidence type="ECO:0000259" key="3">
    <source>
        <dbReference type="PROSITE" id="PS51186"/>
    </source>
</evidence>
<evidence type="ECO:0000256" key="2">
    <source>
        <dbReference type="ARBA" id="ARBA00023315"/>
    </source>
</evidence>
<dbReference type="AlphaFoldDB" id="D2PTJ3"/>
<dbReference type="GO" id="GO:0016747">
    <property type="term" value="F:acyltransferase activity, transferring groups other than amino-acyl groups"/>
    <property type="evidence" value="ECO:0007669"/>
    <property type="project" value="InterPro"/>
</dbReference>
<dbReference type="PANTHER" id="PTHR43877">
    <property type="entry name" value="AMINOALKYLPHOSPHONATE N-ACETYLTRANSFERASE-RELATED-RELATED"/>
    <property type="match status" value="1"/>
</dbReference>
<dbReference type="EMBL" id="CP001736">
    <property type="protein sequence ID" value="ADB31306.1"/>
    <property type="molecule type" value="Genomic_DNA"/>
</dbReference>
<reference evidence="5" key="1">
    <citation type="submission" date="2009-09" db="EMBL/GenBank/DDBJ databases">
        <title>The complete genome of Kribbella flavida DSM 17836.</title>
        <authorList>
            <consortium name="US DOE Joint Genome Institute (JGI-PGF)"/>
            <person name="Lucas S."/>
            <person name="Copeland A."/>
            <person name="Lapidus A."/>
            <person name="Glavina del Rio T."/>
            <person name="Dalin E."/>
            <person name="Tice H."/>
            <person name="Bruce D."/>
            <person name="Goodwin L."/>
            <person name="Pitluck S."/>
            <person name="Kyrpides N."/>
            <person name="Mavromatis K."/>
            <person name="Ivanova N."/>
            <person name="Saunders E."/>
            <person name="Brettin T."/>
            <person name="Detter J.C."/>
            <person name="Han C."/>
            <person name="Larimer F."/>
            <person name="Land M."/>
            <person name="Hauser L."/>
            <person name="Markowitz V."/>
            <person name="Cheng J.-F."/>
            <person name="Hugenholtz P."/>
            <person name="Woyke T."/>
            <person name="Wu D."/>
            <person name="Pukall R."/>
            <person name="Klenk H.-P."/>
            <person name="Eisen J.A."/>
        </authorList>
    </citation>
    <scope>NUCLEOTIDE SEQUENCE [LARGE SCALE GENOMIC DNA]</scope>
    <source>
        <strain evidence="5">DSM 17836 / JCM 10339 / NBRC 14399</strain>
    </source>
</reference>
<organism evidence="4 5">
    <name type="scientific">Kribbella flavida (strain DSM 17836 / JCM 10339 / NBRC 14399)</name>
    <dbReference type="NCBI Taxonomy" id="479435"/>
    <lineage>
        <taxon>Bacteria</taxon>
        <taxon>Bacillati</taxon>
        <taxon>Actinomycetota</taxon>
        <taxon>Actinomycetes</taxon>
        <taxon>Propionibacteriales</taxon>
        <taxon>Kribbellaceae</taxon>
        <taxon>Kribbella</taxon>
    </lineage>
</organism>
<dbReference type="InterPro" id="IPR016181">
    <property type="entry name" value="Acyl_CoA_acyltransferase"/>
</dbReference>
<dbReference type="eggNOG" id="COG0456">
    <property type="taxonomic scope" value="Bacteria"/>
</dbReference>
<dbReference type="PANTHER" id="PTHR43877:SF1">
    <property type="entry name" value="ACETYLTRANSFERASE"/>
    <property type="match status" value="1"/>
</dbReference>
<protein>
    <submittedName>
        <fullName evidence="4">GCN5-related N-acetyltransferase</fullName>
    </submittedName>
</protein>
<dbReference type="Proteomes" id="UP000007967">
    <property type="component" value="Chromosome"/>
</dbReference>
<dbReference type="Gene3D" id="3.40.630.30">
    <property type="match status" value="1"/>
</dbReference>
<dbReference type="KEGG" id="kfl:Kfla_2230"/>
<sequence>MEIRPAEPADIESAVAMHDRVVPFFAVTATGLRHRLQGGQAPPPGSGTFVAAEGGRVVGWATTGLIAGSVPLDGQLRLVVDPDFRGQGIGTELLELAHGTLKAAGAVSARVFADPASVEWAARWGYRQTREVYYVGMDPRDAPPRPPVPEGLRLSALDRLDPHQVYEADEVAQRTKPGDARIAARPYDEWLAGTWKAPGLRLDLSVAALDGDRVVGFTLGNGDDRLLWSQMTATMPDQRGRGLAKLVKCEALHRAAAADITRMYTANYVGNEPMIAVNRWLGYSILARHAVLICPL</sequence>
<accession>D2PTJ3</accession>
<feature type="domain" description="N-acetyltransferase" evidence="3">
    <location>
        <begin position="1"/>
        <end position="149"/>
    </location>
</feature>
<keyword evidence="5" id="KW-1185">Reference proteome</keyword>
<name>D2PTJ3_KRIFD</name>
<proteinExistence type="predicted"/>
<gene>
    <name evidence="4" type="ordered locus">Kfla_2230</name>
</gene>
<dbReference type="InterPro" id="IPR000182">
    <property type="entry name" value="GNAT_dom"/>
</dbReference>
<reference evidence="4 5" key="2">
    <citation type="journal article" date="2010" name="Stand. Genomic Sci.">
        <title>Complete genome sequence of Kribbella flavida type strain (IFO 14399).</title>
        <authorList>
            <person name="Pukall R."/>
            <person name="Lapidus A."/>
            <person name="Glavina Del Rio T."/>
            <person name="Copeland A."/>
            <person name="Tice H."/>
            <person name="Cheng J.-F."/>
            <person name="Lucas S."/>
            <person name="Chen F."/>
            <person name="Nolan M."/>
            <person name="LaButti K."/>
            <person name="Pati A."/>
            <person name="Ivanova N."/>
            <person name="Mavrommatis K."/>
            <person name="Mikhailova N."/>
            <person name="Pitluck S."/>
            <person name="Bruce D."/>
            <person name="Goodwin L."/>
            <person name="Land M."/>
            <person name="Hauser L."/>
            <person name="Chang Y.-J."/>
            <person name="Jeffries C.D."/>
            <person name="Chen A."/>
            <person name="Palaniappan K."/>
            <person name="Chain P."/>
            <person name="Rohde M."/>
            <person name="Goeker M."/>
            <person name="Bristow J."/>
            <person name="Eisen J.A."/>
            <person name="Markowitz V."/>
            <person name="Hugenholtz P."/>
            <person name="Kyrpides N.C."/>
            <person name="Klenk H.-P."/>
            <person name="Brettin T."/>
        </authorList>
    </citation>
    <scope>NUCLEOTIDE SEQUENCE [LARGE SCALE GENOMIC DNA]</scope>
    <source>
        <strain evidence="5">DSM 17836 / JCM 10339 / NBRC 14399</strain>
    </source>
</reference>
<keyword evidence="2" id="KW-0012">Acyltransferase</keyword>